<dbReference type="PANTHER" id="PTHR44051">
    <property type="entry name" value="GLUTATHIONE S-TRANSFERASE-RELATED"/>
    <property type="match status" value="1"/>
</dbReference>
<evidence type="ECO:0000259" key="1">
    <source>
        <dbReference type="PROSITE" id="PS50404"/>
    </source>
</evidence>
<evidence type="ECO:0000313" key="3">
    <source>
        <dbReference type="Proteomes" id="UP001589789"/>
    </source>
</evidence>
<dbReference type="CDD" id="cd03046">
    <property type="entry name" value="GST_N_GTT1_like"/>
    <property type="match status" value="1"/>
</dbReference>
<sequence>MITIHHLNNSRSQRVLWLLEELEVPYELRRYERDAATMLAPEALRAVHPLGKAPVLVEGGLVVAETGAIVEYVLERHGAGRLAPPRGGGDWWRFRHWMHHAEGSAMPPLVMTLILGRLPQGMPPAAQPMARQMMEGAQKGFVAPNLERLKDYWNESLAATGWFAGPDITAADIMMSFPLEAASARSPFGEGRPHPGAFLARIHARPAYRRALERGGPYAYA</sequence>
<gene>
    <name evidence="2" type="ORF">ACFFIC_20915</name>
</gene>
<dbReference type="SUPFAM" id="SSF52833">
    <property type="entry name" value="Thioredoxin-like"/>
    <property type="match status" value="1"/>
</dbReference>
<dbReference type="SFLD" id="SFLDG01150">
    <property type="entry name" value="Main.1:_Beta-like"/>
    <property type="match status" value="1"/>
</dbReference>
<protein>
    <submittedName>
        <fullName evidence="2">Glutathione S-transferase family protein</fullName>
    </submittedName>
</protein>
<dbReference type="EMBL" id="JBHLVZ010000074">
    <property type="protein sequence ID" value="MFC0387983.1"/>
    <property type="molecule type" value="Genomic_DNA"/>
</dbReference>
<feature type="domain" description="GST N-terminal" evidence="1">
    <location>
        <begin position="1"/>
        <end position="81"/>
    </location>
</feature>
<dbReference type="PROSITE" id="PS50404">
    <property type="entry name" value="GST_NTER"/>
    <property type="match status" value="1"/>
</dbReference>
<evidence type="ECO:0000313" key="2">
    <source>
        <dbReference type="EMBL" id="MFC0387983.1"/>
    </source>
</evidence>
<dbReference type="InterPro" id="IPR036282">
    <property type="entry name" value="Glutathione-S-Trfase_C_sf"/>
</dbReference>
<comment type="caution">
    <text evidence="2">The sequence shown here is derived from an EMBL/GenBank/DDBJ whole genome shotgun (WGS) entry which is preliminary data.</text>
</comment>
<dbReference type="Gene3D" id="1.20.1050.10">
    <property type="match status" value="1"/>
</dbReference>
<dbReference type="InterPro" id="IPR004045">
    <property type="entry name" value="Glutathione_S-Trfase_N"/>
</dbReference>
<name>A0ABV6IWK0_9PROT</name>
<dbReference type="Pfam" id="PF02798">
    <property type="entry name" value="GST_N"/>
    <property type="match status" value="1"/>
</dbReference>
<reference evidence="2 3" key="1">
    <citation type="submission" date="2024-09" db="EMBL/GenBank/DDBJ databases">
        <authorList>
            <person name="Sun Q."/>
            <person name="Mori K."/>
        </authorList>
    </citation>
    <scope>NUCLEOTIDE SEQUENCE [LARGE SCALE GENOMIC DNA]</scope>
    <source>
        <strain evidence="2 3">CCM 7468</strain>
    </source>
</reference>
<dbReference type="PANTHER" id="PTHR44051:SF9">
    <property type="entry name" value="GLUTATHIONE S-TRANSFERASE 1"/>
    <property type="match status" value="1"/>
</dbReference>
<dbReference type="CDD" id="cd03189">
    <property type="entry name" value="GST_C_GTT1_like"/>
    <property type="match status" value="1"/>
</dbReference>
<dbReference type="Gene3D" id="3.40.30.10">
    <property type="entry name" value="Glutaredoxin"/>
    <property type="match status" value="1"/>
</dbReference>
<proteinExistence type="predicted"/>
<dbReference type="InterPro" id="IPR040079">
    <property type="entry name" value="Glutathione_S-Trfase"/>
</dbReference>
<keyword evidence="3" id="KW-1185">Reference proteome</keyword>
<dbReference type="SFLD" id="SFLDS00019">
    <property type="entry name" value="Glutathione_Transferase_(cytos"/>
    <property type="match status" value="1"/>
</dbReference>
<dbReference type="SFLD" id="SFLDG00358">
    <property type="entry name" value="Main_(cytGST)"/>
    <property type="match status" value="1"/>
</dbReference>
<dbReference type="SUPFAM" id="SSF47616">
    <property type="entry name" value="GST C-terminal domain-like"/>
    <property type="match status" value="1"/>
</dbReference>
<dbReference type="RefSeq" id="WP_377053959.1">
    <property type="nucleotide sequence ID" value="NZ_JBHLVZ010000074.1"/>
</dbReference>
<organism evidence="2 3">
    <name type="scientific">Muricoccus vinaceus</name>
    <dbReference type="NCBI Taxonomy" id="424704"/>
    <lineage>
        <taxon>Bacteria</taxon>
        <taxon>Pseudomonadati</taxon>
        <taxon>Pseudomonadota</taxon>
        <taxon>Alphaproteobacteria</taxon>
        <taxon>Acetobacterales</taxon>
        <taxon>Roseomonadaceae</taxon>
        <taxon>Muricoccus</taxon>
    </lineage>
</organism>
<accession>A0ABV6IWK0</accession>
<dbReference type="Proteomes" id="UP001589789">
    <property type="component" value="Unassembled WGS sequence"/>
</dbReference>
<dbReference type="InterPro" id="IPR036249">
    <property type="entry name" value="Thioredoxin-like_sf"/>
</dbReference>